<feature type="domain" description="GmrSD restriction endonucleases N-terminal" evidence="1">
    <location>
        <begin position="33"/>
        <end position="327"/>
    </location>
</feature>
<name>A0A858RDU2_9BACT</name>
<proteinExistence type="predicted"/>
<reference evidence="2 3" key="1">
    <citation type="submission" date="2020-04" db="EMBL/GenBank/DDBJ databases">
        <title>Luteolibacter sp. G-1-1-1 isolated from soil.</title>
        <authorList>
            <person name="Dahal R.H."/>
        </authorList>
    </citation>
    <scope>NUCLEOTIDE SEQUENCE [LARGE SCALE GENOMIC DNA]</scope>
    <source>
        <strain evidence="2 3">G-1-1-1</strain>
    </source>
</reference>
<dbReference type="EMBL" id="CP051774">
    <property type="protein sequence ID" value="QJE94343.1"/>
    <property type="molecule type" value="Genomic_DNA"/>
</dbReference>
<dbReference type="InterPro" id="IPR004919">
    <property type="entry name" value="GmrSD_N"/>
</dbReference>
<gene>
    <name evidence="2" type="ORF">HHL09_00595</name>
</gene>
<accession>A0A858RDU2</accession>
<evidence type="ECO:0000259" key="1">
    <source>
        <dbReference type="Pfam" id="PF03235"/>
    </source>
</evidence>
<sequence>MPPTDLSKPHVISLKQIAAWDLEDLNAPFQIKASVPALQRGLVWSPQQVELLWDSILRGFPIGCLVVTSKLEEQERGTKTGITHHLLDGQQRCNAITLGYHDPFDGSGTKVRGNASESILWLDLAPDGIPNSEAESRQIPNSSTREFLTRVTTLAHPWGYQPDDSAGRLAASEARDAVEWEYYGKEAPKHRPLSRDLLPWRSNAPVPLSWLTRFLTDDSGEPTPKLEFWNQVKERLEQEAKIRRWPTLALEALARGTNSPSLETIHAALLRVERTRVVIIEAPPDLLAQSQQERAVADEGRAEISSIEHLFSRLNRLGKPLDGEELAYSLIKAYWPEVANLIDAVATRRLPASHLVSLAIRTALTDPGSTKLARGITIPRLRAIAKALPPSEGEEPSVSYQQRMKIESFIGNGTSGFNRLANACAQVDEWLTYDPENALTGLPPVLVASFARSSSDIFLFLLHLADRLRENECGKNPAWKELLPGLATIYHWFSKPGEQAAIADLLLESISGEISPESVRRGMALTIAGNRVILPQAPEKVQEFILIPDDEQLPHWKWWSSLIESFPQEDKTTRETDWKPFLQRTVWSKELLLYAQRDYLHRRFPSYDPSRRDLWENHNRPWDFDHLHASAYFYNAKSGAYADFCRQWGNCIGNLRAWPFEDNRSDEKRTAKEKLGGRPQQMRDSLIWSETEIDAFSHGDNARLNEHAARSLAIAIRQRYLAIYQDWYESVGIKSIVLPELLAWHSPA</sequence>
<dbReference type="Pfam" id="PF03235">
    <property type="entry name" value="GmrSD_N"/>
    <property type="match status" value="1"/>
</dbReference>
<keyword evidence="3" id="KW-1185">Reference proteome</keyword>
<organism evidence="2 3">
    <name type="scientific">Luteolibacter luteus</name>
    <dbReference type="NCBI Taxonomy" id="2728835"/>
    <lineage>
        <taxon>Bacteria</taxon>
        <taxon>Pseudomonadati</taxon>
        <taxon>Verrucomicrobiota</taxon>
        <taxon>Verrucomicrobiia</taxon>
        <taxon>Verrucomicrobiales</taxon>
        <taxon>Verrucomicrobiaceae</taxon>
        <taxon>Luteolibacter</taxon>
    </lineage>
</organism>
<evidence type="ECO:0000313" key="2">
    <source>
        <dbReference type="EMBL" id="QJE94343.1"/>
    </source>
</evidence>
<dbReference type="AlphaFoldDB" id="A0A858RDU2"/>
<dbReference type="RefSeq" id="WP_169452564.1">
    <property type="nucleotide sequence ID" value="NZ_CP051774.1"/>
</dbReference>
<evidence type="ECO:0000313" key="3">
    <source>
        <dbReference type="Proteomes" id="UP000501812"/>
    </source>
</evidence>
<dbReference type="KEGG" id="luo:HHL09_00595"/>
<protein>
    <submittedName>
        <fullName evidence="2">DUF262 domain-containing protein</fullName>
    </submittedName>
</protein>
<dbReference type="Proteomes" id="UP000501812">
    <property type="component" value="Chromosome"/>
</dbReference>